<name>A0ACB8A0S7_9AGAM</name>
<dbReference type="Proteomes" id="UP000790377">
    <property type="component" value="Unassembled WGS sequence"/>
</dbReference>
<keyword evidence="2" id="KW-1185">Reference proteome</keyword>
<sequence length="302" mass="33699">MPYRPYRRVELDNILIHNQSFPRHRPLDADSVRTLVQVIDVDDVPVHQQTFPLVKESDARKAHIQSILDTQTMQDLDSDPDPEPLNELSTMDTVEPVTEPVIAAVNLPSAMDTNSSLLSEVAPSCDMSGAVDIATFTEASDPPQQSSSVASASSDQSPPHSTVPSTHLAHAVPWTGALPIRQEYKMRGKQVMVGRYLSARETAIQHPPECAQAQLGDLFIHRWGDRQIQIWLWDEQSWQPDVTDGHIHPVVQDHRLYIRDGIDPTWVTRKTRTTYRGRDRQKGNGVANGTRKSADGPNTGTQ</sequence>
<proteinExistence type="predicted"/>
<accession>A0ACB8A0S7</accession>
<comment type="caution">
    <text evidence="1">The sequence shown here is derived from an EMBL/GenBank/DDBJ whole genome shotgun (WGS) entry which is preliminary data.</text>
</comment>
<gene>
    <name evidence="1" type="ORF">BJ138DRAFT_1117160</name>
</gene>
<organism evidence="1 2">
    <name type="scientific">Hygrophoropsis aurantiaca</name>
    <dbReference type="NCBI Taxonomy" id="72124"/>
    <lineage>
        <taxon>Eukaryota</taxon>
        <taxon>Fungi</taxon>
        <taxon>Dikarya</taxon>
        <taxon>Basidiomycota</taxon>
        <taxon>Agaricomycotina</taxon>
        <taxon>Agaricomycetes</taxon>
        <taxon>Agaricomycetidae</taxon>
        <taxon>Boletales</taxon>
        <taxon>Coniophorineae</taxon>
        <taxon>Hygrophoropsidaceae</taxon>
        <taxon>Hygrophoropsis</taxon>
    </lineage>
</organism>
<reference evidence="1" key="1">
    <citation type="journal article" date="2021" name="New Phytol.">
        <title>Evolutionary innovations through gain and loss of genes in the ectomycorrhizal Boletales.</title>
        <authorList>
            <person name="Wu G."/>
            <person name="Miyauchi S."/>
            <person name="Morin E."/>
            <person name="Kuo A."/>
            <person name="Drula E."/>
            <person name="Varga T."/>
            <person name="Kohler A."/>
            <person name="Feng B."/>
            <person name="Cao Y."/>
            <person name="Lipzen A."/>
            <person name="Daum C."/>
            <person name="Hundley H."/>
            <person name="Pangilinan J."/>
            <person name="Johnson J."/>
            <person name="Barry K."/>
            <person name="LaButti K."/>
            <person name="Ng V."/>
            <person name="Ahrendt S."/>
            <person name="Min B."/>
            <person name="Choi I.G."/>
            <person name="Park H."/>
            <person name="Plett J.M."/>
            <person name="Magnuson J."/>
            <person name="Spatafora J.W."/>
            <person name="Nagy L.G."/>
            <person name="Henrissat B."/>
            <person name="Grigoriev I.V."/>
            <person name="Yang Z.L."/>
            <person name="Xu J."/>
            <person name="Martin F.M."/>
        </authorList>
    </citation>
    <scope>NUCLEOTIDE SEQUENCE</scope>
    <source>
        <strain evidence="1">ATCC 28755</strain>
    </source>
</reference>
<protein>
    <submittedName>
        <fullName evidence="1">Uncharacterized protein</fullName>
    </submittedName>
</protein>
<dbReference type="EMBL" id="MU267962">
    <property type="protein sequence ID" value="KAH7906905.1"/>
    <property type="molecule type" value="Genomic_DNA"/>
</dbReference>
<evidence type="ECO:0000313" key="2">
    <source>
        <dbReference type="Proteomes" id="UP000790377"/>
    </source>
</evidence>
<evidence type="ECO:0000313" key="1">
    <source>
        <dbReference type="EMBL" id="KAH7906905.1"/>
    </source>
</evidence>